<evidence type="ECO:0000256" key="1">
    <source>
        <dbReference type="ARBA" id="ARBA00005709"/>
    </source>
</evidence>
<keyword evidence="7" id="KW-0282">Flagellum</keyword>
<accession>A0A6F8PPK1</accession>
<keyword evidence="8" id="KW-1185">Reference proteome</keyword>
<feature type="domain" description="Flagellin N-terminal" evidence="5">
    <location>
        <begin position="11"/>
        <end position="131"/>
    </location>
</feature>
<dbReference type="GO" id="GO:0005198">
    <property type="term" value="F:structural molecule activity"/>
    <property type="evidence" value="ECO:0007669"/>
    <property type="project" value="UniProtKB-UniRule"/>
</dbReference>
<evidence type="ECO:0000313" key="8">
    <source>
        <dbReference type="Proteomes" id="UP000501466"/>
    </source>
</evidence>
<dbReference type="InterPro" id="IPR001492">
    <property type="entry name" value="Flagellin"/>
</dbReference>
<proteinExistence type="inferred from homology"/>
<comment type="subcellular location">
    <subcellularLocation>
        <location evidence="4">Secreted</location>
    </subcellularLocation>
    <subcellularLocation>
        <location evidence="4">Bacterial flagellum</location>
    </subcellularLocation>
</comment>
<gene>
    <name evidence="7" type="primary">fliC_3</name>
    <name evidence="7" type="ORF">THMIRHAT_17970</name>
</gene>
<dbReference type="Gene3D" id="1.20.1330.10">
    <property type="entry name" value="f41 fragment of flagellin, N-terminal domain"/>
    <property type="match status" value="1"/>
</dbReference>
<dbReference type="KEGG" id="tzo:THMIRHAT_17970"/>
<evidence type="ECO:0000259" key="6">
    <source>
        <dbReference type="Pfam" id="PF00700"/>
    </source>
</evidence>
<dbReference type="PANTHER" id="PTHR42792:SF2">
    <property type="entry name" value="FLAGELLIN"/>
    <property type="match status" value="1"/>
</dbReference>
<dbReference type="RefSeq" id="WP_173291806.1">
    <property type="nucleotide sequence ID" value="NZ_AP021888.1"/>
</dbReference>
<keyword evidence="7" id="KW-0966">Cell projection</keyword>
<evidence type="ECO:0000256" key="3">
    <source>
        <dbReference type="ARBA" id="ARBA00023143"/>
    </source>
</evidence>
<keyword evidence="7" id="KW-0969">Cilium</keyword>
<dbReference type="PANTHER" id="PTHR42792">
    <property type="entry name" value="FLAGELLIN"/>
    <property type="match status" value="1"/>
</dbReference>
<reference evidence="8" key="1">
    <citation type="submission" date="2019-11" db="EMBL/GenBank/DDBJ databases">
        <title>Isolation and characterization of two novel species in the genus Thiomicrorhabdus.</title>
        <authorList>
            <person name="Mochizuki J."/>
            <person name="Kojima H."/>
            <person name="Fukui M."/>
        </authorList>
    </citation>
    <scope>NUCLEOTIDE SEQUENCE [LARGE SCALE GENOMIC DNA]</scope>
    <source>
        <strain evidence="8">AkT22</strain>
    </source>
</reference>
<dbReference type="AlphaFoldDB" id="A0A6F8PPK1"/>
<comment type="similarity">
    <text evidence="1 4">Belongs to the bacterial flagellin family.</text>
</comment>
<evidence type="ECO:0000256" key="2">
    <source>
        <dbReference type="ARBA" id="ARBA00022525"/>
    </source>
</evidence>
<feature type="domain" description="Flagellin C-terminal" evidence="6">
    <location>
        <begin position="174"/>
        <end position="258"/>
    </location>
</feature>
<dbReference type="PRINTS" id="PR00207">
    <property type="entry name" value="FLAGELLIN"/>
</dbReference>
<dbReference type="GO" id="GO:0005576">
    <property type="term" value="C:extracellular region"/>
    <property type="evidence" value="ECO:0007669"/>
    <property type="project" value="UniProtKB-SubCell"/>
</dbReference>
<evidence type="ECO:0000259" key="5">
    <source>
        <dbReference type="Pfam" id="PF00669"/>
    </source>
</evidence>
<dbReference type="Pfam" id="PF00669">
    <property type="entry name" value="Flagellin_N"/>
    <property type="match status" value="1"/>
</dbReference>
<dbReference type="Gene3D" id="6.10.10.10">
    <property type="entry name" value="Flagellar export chaperone, C-terminal domain"/>
    <property type="match status" value="1"/>
</dbReference>
<sequence>MAIDSISSSYNPAAVSMLQQSLTTGRQINSAADNPSGQAMVTTYTSQINQQDYATRNANDGISLLQTADGVSESVGSQLQRLNELALQAQNGTYNPSQRNILNLEFQQGLQSINQFIGQASFNGTNLLDGSTQNIDIAMGNTSSSLTMPNFSTSGLGLDGLNINSATGASSALESISAALETYTAGRAQFGAQQNGLSSAIDNLSSQSINVQATRSQINDTDYARSIAEVSRQQILDQAGLAMQAQRNQDKSQVLQLLQ</sequence>
<dbReference type="SUPFAM" id="SSF64518">
    <property type="entry name" value="Phase 1 flagellin"/>
    <property type="match status" value="1"/>
</dbReference>
<dbReference type="Proteomes" id="UP000501466">
    <property type="component" value="Chromosome"/>
</dbReference>
<protein>
    <recommendedName>
        <fullName evidence="4">Flagellin</fullName>
    </recommendedName>
</protein>
<evidence type="ECO:0000313" key="7">
    <source>
        <dbReference type="EMBL" id="BBP44051.1"/>
    </source>
</evidence>
<evidence type="ECO:0000256" key="4">
    <source>
        <dbReference type="RuleBase" id="RU362073"/>
    </source>
</evidence>
<organism evidence="7 8">
    <name type="scientific">Thiosulfativibrio zosterae</name>
    <dbReference type="NCBI Taxonomy" id="2675053"/>
    <lineage>
        <taxon>Bacteria</taxon>
        <taxon>Pseudomonadati</taxon>
        <taxon>Pseudomonadota</taxon>
        <taxon>Gammaproteobacteria</taxon>
        <taxon>Thiotrichales</taxon>
        <taxon>Piscirickettsiaceae</taxon>
        <taxon>Thiosulfativibrio</taxon>
    </lineage>
</organism>
<dbReference type="Pfam" id="PF00700">
    <property type="entry name" value="Flagellin_C"/>
    <property type="match status" value="1"/>
</dbReference>
<dbReference type="EMBL" id="AP021888">
    <property type="protein sequence ID" value="BBP44051.1"/>
    <property type="molecule type" value="Genomic_DNA"/>
</dbReference>
<comment type="function">
    <text evidence="4">Flagellin is the subunit protein which polymerizes to form the filaments of bacterial flagella.</text>
</comment>
<dbReference type="InterPro" id="IPR046358">
    <property type="entry name" value="Flagellin_C"/>
</dbReference>
<dbReference type="InterPro" id="IPR001029">
    <property type="entry name" value="Flagellin_N"/>
</dbReference>
<dbReference type="InterPro" id="IPR042187">
    <property type="entry name" value="Flagellin_C_sub2"/>
</dbReference>
<dbReference type="GO" id="GO:0009288">
    <property type="term" value="C:bacterial-type flagellum"/>
    <property type="evidence" value="ECO:0007669"/>
    <property type="project" value="UniProtKB-SubCell"/>
</dbReference>
<keyword evidence="2 4" id="KW-0964">Secreted</keyword>
<name>A0A6F8PPK1_9GAMM</name>
<keyword evidence="3 4" id="KW-0975">Bacterial flagellum</keyword>